<evidence type="ECO:0000259" key="3">
    <source>
        <dbReference type="Pfam" id="PF05193"/>
    </source>
</evidence>
<feature type="domain" description="Peptidase M16 C-terminal" evidence="3">
    <location>
        <begin position="961"/>
        <end position="1059"/>
    </location>
</feature>
<feature type="compositionally biased region" description="Acidic residues" evidence="1">
    <location>
        <begin position="407"/>
        <end position="422"/>
    </location>
</feature>
<evidence type="ECO:0000259" key="2">
    <source>
        <dbReference type="Pfam" id="PF00675"/>
    </source>
</evidence>
<dbReference type="Pfam" id="PF05193">
    <property type="entry name" value="Peptidase_M16_C"/>
    <property type="match status" value="2"/>
</dbReference>
<dbReference type="PANTHER" id="PTHR43016">
    <property type="entry name" value="PRESEQUENCE PROTEASE"/>
    <property type="match status" value="1"/>
</dbReference>
<organism evidence="4 5">
    <name type="scientific">Physocladia obscura</name>
    <dbReference type="NCBI Taxonomy" id="109957"/>
    <lineage>
        <taxon>Eukaryota</taxon>
        <taxon>Fungi</taxon>
        <taxon>Fungi incertae sedis</taxon>
        <taxon>Chytridiomycota</taxon>
        <taxon>Chytridiomycota incertae sedis</taxon>
        <taxon>Chytridiomycetes</taxon>
        <taxon>Chytridiales</taxon>
        <taxon>Chytriomycetaceae</taxon>
        <taxon>Physocladia</taxon>
    </lineage>
</organism>
<feature type="compositionally biased region" description="Acidic residues" evidence="1">
    <location>
        <begin position="430"/>
        <end position="442"/>
    </location>
</feature>
<dbReference type="InterPro" id="IPR011249">
    <property type="entry name" value="Metalloenz_LuxS/M16"/>
</dbReference>
<proteinExistence type="predicted"/>
<feature type="region of interest" description="Disordered" evidence="1">
    <location>
        <begin position="405"/>
        <end position="454"/>
    </location>
</feature>
<feature type="domain" description="Peptidase M16 C-terminal" evidence="3">
    <location>
        <begin position="224"/>
        <end position="372"/>
    </location>
</feature>
<dbReference type="AlphaFoldDB" id="A0AAD5XB13"/>
<evidence type="ECO:0000313" key="4">
    <source>
        <dbReference type="EMBL" id="KAJ3115080.1"/>
    </source>
</evidence>
<dbReference type="EMBL" id="JADGJH010001317">
    <property type="protein sequence ID" value="KAJ3115080.1"/>
    <property type="molecule type" value="Genomic_DNA"/>
</dbReference>
<protein>
    <submittedName>
        <fullName evidence="4">Uncharacterized protein</fullName>
    </submittedName>
</protein>
<dbReference type="InterPro" id="IPR007863">
    <property type="entry name" value="Peptidase_M16_C"/>
</dbReference>
<sequence length="1186" mass="131392">MFDVESSNTDGFFGPVTVYRQRETGMRAIFGQLSGPVLSAQIVVATGAGDDSGLAHTLEHLVFTGSALPRHHRGWLDTLATRALSTGTNAYTAEDHTAFSVATAGGPRLFAAVLAALAAHVANPTLSDASFATEVFHVDASGNEVCNNKPPILREYYAPYEPKCLAYFTVVLFLQLGVVFSEMAARESSEADRVDQALRTVLFANSAYAVECGGKTDSIRFLDNNKIKQYHNEFYTPDNISVLICGNIDHAIVLDQLDSLQFLQQAHTVSSKSLDSLSASSSTRQSISFSSPAFPLKKPVVETVFFPAHDDSHGSMVFAWHGPDAEDFKTIVSLDIILRLLQDTSASPLYQAFVENDDPWCAEVDYDIKSFLKTALVVYFSGVNCGKNSDHMDIDSEFQNIRGNTDFETDTDVESIDYDESDEMNRNDSDDSDNYEDDDNDDDQSRSENEDPEVTYVEPVVFKEKLINLFKSFTMPRAISEIDLKITVDKYIRKIKEAFEEDPHEVVANYIIPDITRFHIQTSLSQENSKKKFESKMPIVRGSVLDIAANLLNEPINYWADLIQKWFLDQHPAQFIVKPSRAMAAELTAKEAKALQIRKEMLGESGLEKLGIAAAEAFAANKVNLPEEILNSFPPIPNIANLPKLSYEMTLHETLSTKNGVRRPFAQAQVVTTETLFTHCRIAFNISNLPSRLRPYLVLFQELLFQCPIAATRPKGKEIDYRAGIRKTSETFVSYEASVGFGNDVWSCGWLAEVFMVTISSDTGKFADAIEWMIHVILFSKFSQERIVSAIQKLSADLYDVKRDGSCLLSAVSTRLMSFRKEAVGTASAAAAENDLQISIFKQAAFLKSLTKQIKTSSGQGKLSGIKGVIEALDSLKLFLISGFVNSPGFLQLALPIKTSSAAAGVLKNDKEMLALFLNKWDKEVSSFHGLKKTKPVLVERSELCSAFPFPRSSFDLSMLDTETFGHGVVVPVEGVTASYLSIIVPCDVLKTSDYYAVTLLAELFSRAEGPIYTSIRGKGFAYDASVSLSAWSSQLAFDMSESSDPQQGLVEFFNILSKFDTDSGFAEIASPFNIETARASVVYRVVIEKSTGGACIGSTLRRCLRGYMTDQQEMEHQNTLFAISSSDLKRVYNQYFKQFLDPLQRIVVLITKPQKSVDLDSIIQLFAENPLKIDLRLVKLSDLDI</sequence>
<evidence type="ECO:0000256" key="1">
    <source>
        <dbReference type="SAM" id="MobiDB-lite"/>
    </source>
</evidence>
<dbReference type="GO" id="GO:0046872">
    <property type="term" value="F:metal ion binding"/>
    <property type="evidence" value="ECO:0007669"/>
    <property type="project" value="InterPro"/>
</dbReference>
<feature type="domain" description="Peptidase M16 N-terminal" evidence="2">
    <location>
        <begin position="50"/>
        <end position="151"/>
    </location>
</feature>
<dbReference type="Gene3D" id="3.30.830.10">
    <property type="entry name" value="Metalloenzyme, LuxS/M16 peptidase-like"/>
    <property type="match status" value="4"/>
</dbReference>
<evidence type="ECO:0000313" key="5">
    <source>
        <dbReference type="Proteomes" id="UP001211907"/>
    </source>
</evidence>
<keyword evidence="5" id="KW-1185">Reference proteome</keyword>
<dbReference type="SUPFAM" id="SSF63411">
    <property type="entry name" value="LuxS/MPP-like metallohydrolase"/>
    <property type="match status" value="5"/>
</dbReference>
<reference evidence="4" key="1">
    <citation type="submission" date="2020-05" db="EMBL/GenBank/DDBJ databases">
        <title>Phylogenomic resolution of chytrid fungi.</title>
        <authorList>
            <person name="Stajich J.E."/>
            <person name="Amses K."/>
            <person name="Simmons R."/>
            <person name="Seto K."/>
            <person name="Myers J."/>
            <person name="Bonds A."/>
            <person name="Quandt C.A."/>
            <person name="Barry K."/>
            <person name="Liu P."/>
            <person name="Grigoriev I."/>
            <person name="Longcore J.E."/>
            <person name="James T.Y."/>
        </authorList>
    </citation>
    <scope>NUCLEOTIDE SEQUENCE</scope>
    <source>
        <strain evidence="4">JEL0513</strain>
    </source>
</reference>
<dbReference type="PANTHER" id="PTHR43016:SF6">
    <property type="entry name" value="PEPTIDASE M16 N-TERMINAL DOMAIN-CONTAINING PROTEIN"/>
    <property type="match status" value="1"/>
</dbReference>
<comment type="caution">
    <text evidence="4">The sequence shown here is derived from an EMBL/GenBank/DDBJ whole genome shotgun (WGS) entry which is preliminary data.</text>
</comment>
<dbReference type="Pfam" id="PF00675">
    <property type="entry name" value="Peptidase_M16"/>
    <property type="match status" value="1"/>
</dbReference>
<accession>A0AAD5XB13</accession>
<gene>
    <name evidence="4" type="ORF">HK100_001465</name>
</gene>
<dbReference type="Proteomes" id="UP001211907">
    <property type="component" value="Unassembled WGS sequence"/>
</dbReference>
<dbReference type="InterPro" id="IPR011765">
    <property type="entry name" value="Pept_M16_N"/>
</dbReference>
<name>A0AAD5XB13_9FUNG</name>